<dbReference type="GO" id="GO:0140282">
    <property type="term" value="F:carbon-nitrogen ligase activity on lipid II"/>
    <property type="evidence" value="ECO:0007669"/>
    <property type="project" value="UniProtKB-UniRule"/>
</dbReference>
<comment type="function">
    <text evidence="2">The lipid II isoglutaminyl synthase complex catalyzes the formation of alpha-D-isoglutamine in the cell wall lipid II stem peptide. The GatD subunit catalyzes the hydrolysis of glutamine to glutamate and ammonia. The resulting ammonia molecule is channeled to the active site of MurT.</text>
</comment>
<dbReference type="Pfam" id="PF07685">
    <property type="entry name" value="GATase_3"/>
    <property type="match status" value="1"/>
</dbReference>
<dbReference type="STRING" id="123320.SAMN06309945_1480"/>
<keyword evidence="2" id="KW-0436">Ligase</keyword>
<evidence type="ECO:0000256" key="1">
    <source>
        <dbReference type="ARBA" id="ARBA00022962"/>
    </source>
</evidence>
<dbReference type="Proteomes" id="UP000190857">
    <property type="component" value="Unassembled WGS sequence"/>
</dbReference>
<comment type="similarity">
    <text evidence="2">Belongs to the CobB/CobQ family. GatD subfamily.</text>
</comment>
<dbReference type="UniPathway" id="UPA00219"/>
<dbReference type="GO" id="GO:0008360">
    <property type="term" value="P:regulation of cell shape"/>
    <property type="evidence" value="ECO:0007669"/>
    <property type="project" value="UniProtKB-KW"/>
</dbReference>
<comment type="pathway">
    <text evidence="2">Cell wall biogenesis; peptidoglycan biosynthesis.</text>
</comment>
<comment type="catalytic activity">
    <reaction evidence="2">
        <text>beta-D-GlcNAc-(1-&gt;4)-Mur2Ac(oyl-L-Ala-gamma-D-Glu-L-Lys-D-Ala-D-Ala)-di-trans,octa-cis-undecaprenyl diphosphate + L-glutamine + ATP + H2O = beta-D-GlcNAc-(1-&gt;4)-Mur2Ac(oyl-L-Ala-D-isoglutaminyl-L-Lys-D-Ala-D-Ala)-di-trans,octa-cis-undecaprenyl diphosphate + L-glutamate + ADP + phosphate + H(+)</text>
        <dbReference type="Rhea" id="RHEA:57928"/>
        <dbReference type="ChEBI" id="CHEBI:15377"/>
        <dbReference type="ChEBI" id="CHEBI:15378"/>
        <dbReference type="ChEBI" id="CHEBI:29985"/>
        <dbReference type="ChEBI" id="CHEBI:30616"/>
        <dbReference type="ChEBI" id="CHEBI:43474"/>
        <dbReference type="ChEBI" id="CHEBI:58359"/>
        <dbReference type="ChEBI" id="CHEBI:60033"/>
        <dbReference type="ChEBI" id="CHEBI:62233"/>
        <dbReference type="ChEBI" id="CHEBI:456216"/>
        <dbReference type="EC" id="6.3.5.13"/>
    </reaction>
</comment>
<evidence type="ECO:0000259" key="3">
    <source>
        <dbReference type="Pfam" id="PF07685"/>
    </source>
</evidence>
<dbReference type="EMBL" id="FUZP01000001">
    <property type="protein sequence ID" value="SKC49987.1"/>
    <property type="molecule type" value="Genomic_DNA"/>
</dbReference>
<keyword evidence="2" id="KW-0378">Hydrolase</keyword>
<comment type="caution">
    <text evidence="2">Lacks conserved residue(s) required for the propagation of feature annotation.</text>
</comment>
<feature type="domain" description="CobB/CobQ-like glutamine amidotransferase" evidence="3">
    <location>
        <begin position="37"/>
        <end position="194"/>
    </location>
</feature>
<proteinExistence type="inferred from homology"/>
<evidence type="ECO:0000256" key="2">
    <source>
        <dbReference type="HAMAP-Rule" id="MF_02213"/>
    </source>
</evidence>
<keyword evidence="2" id="KW-0961">Cell wall biogenesis/degradation</keyword>
<keyword evidence="2" id="KW-0133">Cell shape</keyword>
<dbReference type="GO" id="GO:0004359">
    <property type="term" value="F:glutaminase activity"/>
    <property type="evidence" value="ECO:0007669"/>
    <property type="project" value="UniProtKB-UniRule"/>
</dbReference>
<dbReference type="GO" id="GO:0071555">
    <property type="term" value="P:cell wall organization"/>
    <property type="evidence" value="ECO:0007669"/>
    <property type="project" value="UniProtKB-KW"/>
</dbReference>
<accession>A0A1T5JEG0</accession>
<comment type="subunit">
    <text evidence="2">Forms a heterodimer with MurT.</text>
</comment>
<keyword evidence="5" id="KW-1185">Reference proteome</keyword>
<protein>
    <recommendedName>
        <fullName evidence="2">Lipid II isoglutaminyl synthase (glutamine-hydrolyzing) subunit GatD</fullName>
        <ecNumber evidence="2">6.3.5.13</ecNumber>
    </recommendedName>
    <alternativeName>
        <fullName evidence="2">Lipid II isoglutaminyl synthase glutaminase subunit</fullName>
        <ecNumber evidence="2">3.5.1.2</ecNumber>
    </alternativeName>
</protein>
<dbReference type="PROSITE" id="PS51274">
    <property type="entry name" value="GATASE_COBBQ"/>
    <property type="match status" value="1"/>
</dbReference>
<gene>
    <name evidence="2" type="primary">gatD</name>
    <name evidence="4" type="ORF">SAMN06309945_1480</name>
</gene>
<dbReference type="OrthoDB" id="9782045at2"/>
<dbReference type="HAMAP" id="MF_02213">
    <property type="entry name" value="Lipid_II_synth_GatD"/>
    <property type="match status" value="1"/>
</dbReference>
<dbReference type="Gene3D" id="3.40.50.880">
    <property type="match status" value="1"/>
</dbReference>
<organism evidence="4 5">
    <name type="scientific">Okibacterium fritillariae</name>
    <dbReference type="NCBI Taxonomy" id="123320"/>
    <lineage>
        <taxon>Bacteria</taxon>
        <taxon>Bacillati</taxon>
        <taxon>Actinomycetota</taxon>
        <taxon>Actinomycetes</taxon>
        <taxon>Micrococcales</taxon>
        <taxon>Microbacteriaceae</taxon>
        <taxon>Okibacterium</taxon>
    </lineage>
</organism>
<dbReference type="EC" id="3.5.1.2" evidence="2"/>
<dbReference type="InterPro" id="IPR011698">
    <property type="entry name" value="GATase_3"/>
</dbReference>
<dbReference type="GO" id="GO:0009252">
    <property type="term" value="P:peptidoglycan biosynthetic process"/>
    <property type="evidence" value="ECO:0007669"/>
    <property type="project" value="UniProtKB-UniRule"/>
</dbReference>
<dbReference type="RefSeq" id="WP_079727505.1">
    <property type="nucleotide sequence ID" value="NZ_FUZP01000001.1"/>
</dbReference>
<keyword evidence="2" id="KW-0573">Peptidoglycan synthesis</keyword>
<evidence type="ECO:0000313" key="4">
    <source>
        <dbReference type="EMBL" id="SKC49987.1"/>
    </source>
</evidence>
<dbReference type="AlphaFoldDB" id="A0A1T5JEG0"/>
<name>A0A1T5JEG0_9MICO</name>
<sequence length="246" mass="25840">MTIKIVELYRDYLAVNGDVGNVFVLARRMRLAGIDVEEIQVNEGDDLPEGADIVTIGSGPGSAVRAIAPELQRHAETLQSWAAAGVPMIAVGGGFHLFGRTVSFGEAGTVQGAGVFPMDTDANVARVRTDAFAADSNYGLLVGTENHSSESVIDGGTAVPLGTVRNGRGNRVAPNGARHEGIVVNEAVGTHLGGPVLVLNPQLTDHIIEVATTRRGETYTKNAEHESIDRVVDLARTVLIDKANLG</sequence>
<reference evidence="4 5" key="1">
    <citation type="submission" date="2017-02" db="EMBL/GenBank/DDBJ databases">
        <authorList>
            <person name="Peterson S.W."/>
        </authorList>
    </citation>
    <scope>NUCLEOTIDE SEQUENCE [LARGE SCALE GENOMIC DNA]</scope>
    <source>
        <strain evidence="4 5">VKM Ac-2059</strain>
    </source>
</reference>
<dbReference type="EC" id="6.3.5.13" evidence="2"/>
<evidence type="ECO:0000313" key="5">
    <source>
        <dbReference type="Proteomes" id="UP000190857"/>
    </source>
</evidence>
<comment type="catalytic activity">
    <reaction evidence="2">
        <text>L-glutamine + H2O = L-glutamate + NH4(+)</text>
        <dbReference type="Rhea" id="RHEA:15889"/>
        <dbReference type="ChEBI" id="CHEBI:15377"/>
        <dbReference type="ChEBI" id="CHEBI:28938"/>
        <dbReference type="ChEBI" id="CHEBI:29985"/>
        <dbReference type="ChEBI" id="CHEBI:58359"/>
        <dbReference type="EC" id="3.5.1.2"/>
    </reaction>
</comment>
<dbReference type="InterPro" id="IPR043702">
    <property type="entry name" value="Lipid_II_synth_GatD"/>
</dbReference>
<dbReference type="InterPro" id="IPR029062">
    <property type="entry name" value="Class_I_gatase-like"/>
</dbReference>
<dbReference type="SUPFAM" id="SSF52317">
    <property type="entry name" value="Class I glutamine amidotransferase-like"/>
    <property type="match status" value="1"/>
</dbReference>
<keyword evidence="1 2" id="KW-0315">Glutamine amidotransferase</keyword>
<feature type="binding site" evidence="2">
    <location>
        <position position="126"/>
    </location>
    <ligand>
        <name>substrate</name>
    </ligand>
</feature>